<dbReference type="PROSITE" id="PS50994">
    <property type="entry name" value="INTEGRASE"/>
    <property type="match status" value="1"/>
</dbReference>
<dbReference type="EMBL" id="CP151762">
    <property type="protein sequence ID" value="WZU65151.1"/>
    <property type="molecule type" value="Genomic_DNA"/>
</dbReference>
<dbReference type="GO" id="GO:0004803">
    <property type="term" value="F:transposase activity"/>
    <property type="evidence" value="ECO:0007669"/>
    <property type="project" value="InterPro"/>
</dbReference>
<evidence type="ECO:0000313" key="3">
    <source>
        <dbReference type="Proteomes" id="UP001451782"/>
    </source>
</evidence>
<dbReference type="PANTHER" id="PTHR47515">
    <property type="entry name" value="LOW CALCIUM RESPONSE LOCUS PROTEIN T"/>
    <property type="match status" value="1"/>
</dbReference>
<feature type="domain" description="Integrase catalytic" evidence="1">
    <location>
        <begin position="191"/>
        <end position="360"/>
    </location>
</feature>
<gene>
    <name evidence="2" type="ORF">AABB28_07775</name>
</gene>
<dbReference type="RefSeq" id="WP_342071499.1">
    <property type="nucleotide sequence ID" value="NZ_CP151762.1"/>
</dbReference>
<dbReference type="InterPro" id="IPR036397">
    <property type="entry name" value="RNaseH_sf"/>
</dbReference>
<dbReference type="NCBIfam" id="NF033516">
    <property type="entry name" value="transpos_IS3"/>
    <property type="match status" value="1"/>
</dbReference>
<dbReference type="GO" id="GO:0015074">
    <property type="term" value="P:DNA integration"/>
    <property type="evidence" value="ECO:0007669"/>
    <property type="project" value="InterPro"/>
</dbReference>
<dbReference type="KEGG" id="yag:AABB28_07775"/>
<dbReference type="InterPro" id="IPR012337">
    <property type="entry name" value="RNaseH-like_sf"/>
</dbReference>
<dbReference type="InterPro" id="IPR002514">
    <property type="entry name" value="Transposase_8"/>
</dbReference>
<reference evidence="2 3" key="1">
    <citation type="submission" date="2024-04" db="EMBL/GenBank/DDBJ databases">
        <title>Phylogenomic analyses of a clade within the roseobacter group suggest taxonomic reassignments of species of the genera Aestuariivita, Citreicella, Loktanella, Nautella, Pelagibaca, Ruegeria, Thalassobius, Thiobacimonas and Tropicibacter, and the proposal o.</title>
        <authorList>
            <person name="Jeon C.O."/>
        </authorList>
    </citation>
    <scope>NUCLEOTIDE SEQUENCE [LARGE SCALE GENOMIC DNA]</scope>
    <source>
        <strain evidence="2 3">G8-12</strain>
    </source>
</reference>
<dbReference type="InterPro" id="IPR001584">
    <property type="entry name" value="Integrase_cat-core"/>
</dbReference>
<dbReference type="GO" id="GO:0006313">
    <property type="term" value="P:DNA transposition"/>
    <property type="evidence" value="ECO:0007669"/>
    <property type="project" value="InterPro"/>
</dbReference>
<evidence type="ECO:0000259" key="1">
    <source>
        <dbReference type="PROSITE" id="PS50994"/>
    </source>
</evidence>
<accession>A0AAN0M4U8</accession>
<dbReference type="PANTHER" id="PTHR47515:SF1">
    <property type="entry name" value="BLR2054 PROTEIN"/>
    <property type="match status" value="1"/>
</dbReference>
<sequence length="366" mass="41853">MKKSRFSEEKIIGMIKEQEGGVPTAEVCRKQGISTASFYKYKSKFGGMDVSDARKLKALEHENAKFKTFLAEQMLDNAMLKDVNFKKMVTPAAKRKAVDHLCDQHGVSQRRACDVRQVDRSSVRYRSTRPDDAELRKAMKEAAAERRRFRYRRIHIMLELLGIYMNQKKLRRLYREERLQVRKRSGRKRALGTRPPMIVPETINARCSLDFVSDAFTEGRRFRVLAVVDDFSRECLALVPDTSLSGARLTSELDTIISVRGMPTTIVSDNGTEMTSSAVLEWCQKTKVDWHYIAAGKPTQNAFVESFNGSFRDDCLNETLCSSLDDARSEITKWKEDHNQNRPHSSLGNLTPKKFVAKITLQKRAA</sequence>
<dbReference type="AlphaFoldDB" id="A0AAN0M4U8"/>
<name>A0AAN0M4U8_9RHOB</name>
<dbReference type="SUPFAM" id="SSF53098">
    <property type="entry name" value="Ribonuclease H-like"/>
    <property type="match status" value="1"/>
</dbReference>
<keyword evidence="3" id="KW-1185">Reference proteome</keyword>
<proteinExistence type="predicted"/>
<dbReference type="InterPro" id="IPR048020">
    <property type="entry name" value="Transpos_IS3"/>
</dbReference>
<dbReference type="InterPro" id="IPR009057">
    <property type="entry name" value="Homeodomain-like_sf"/>
</dbReference>
<dbReference type="GO" id="GO:0003677">
    <property type="term" value="F:DNA binding"/>
    <property type="evidence" value="ECO:0007669"/>
    <property type="project" value="InterPro"/>
</dbReference>
<dbReference type="Gene3D" id="3.30.420.10">
    <property type="entry name" value="Ribonuclease H-like superfamily/Ribonuclease H"/>
    <property type="match status" value="1"/>
</dbReference>
<organism evidence="2 3">
    <name type="scientific">Yoonia algicola</name>
    <dbReference type="NCBI Taxonomy" id="3137368"/>
    <lineage>
        <taxon>Bacteria</taxon>
        <taxon>Pseudomonadati</taxon>
        <taxon>Pseudomonadota</taxon>
        <taxon>Alphaproteobacteria</taxon>
        <taxon>Rhodobacterales</taxon>
        <taxon>Paracoccaceae</taxon>
        <taxon>Yoonia</taxon>
    </lineage>
</organism>
<dbReference type="Proteomes" id="UP001451782">
    <property type="component" value="Chromosome"/>
</dbReference>
<dbReference type="SUPFAM" id="SSF46689">
    <property type="entry name" value="Homeodomain-like"/>
    <property type="match status" value="1"/>
</dbReference>
<evidence type="ECO:0000313" key="2">
    <source>
        <dbReference type="EMBL" id="WZU65151.1"/>
    </source>
</evidence>
<dbReference type="Pfam" id="PF01527">
    <property type="entry name" value="HTH_Tnp_1"/>
    <property type="match status" value="1"/>
</dbReference>
<protein>
    <submittedName>
        <fullName evidence="2">IS3 family transposase</fullName>
    </submittedName>
</protein>
<dbReference type="Pfam" id="PF13683">
    <property type="entry name" value="rve_3"/>
    <property type="match status" value="1"/>
</dbReference>